<keyword evidence="3" id="KW-0285">Flavoprotein</keyword>
<dbReference type="PROSITE" id="PS51387">
    <property type="entry name" value="FAD_PCMH"/>
    <property type="match status" value="1"/>
</dbReference>
<dbReference type="SUPFAM" id="SSF46548">
    <property type="entry name" value="alpha-helical ferredoxin"/>
    <property type="match status" value="1"/>
</dbReference>
<evidence type="ECO:0000256" key="8">
    <source>
        <dbReference type="ARBA" id="ARBA00023004"/>
    </source>
</evidence>
<dbReference type="InterPro" id="IPR009051">
    <property type="entry name" value="Helical_ferredxn"/>
</dbReference>
<reference evidence="14" key="1">
    <citation type="journal article" date="2019" name="Int. J. Syst. Evol. Microbiol.">
        <title>The Global Catalogue of Microorganisms (GCM) 10K type strain sequencing project: providing services to taxonomists for standard genome sequencing and annotation.</title>
        <authorList>
            <consortium name="The Broad Institute Genomics Platform"/>
            <consortium name="The Broad Institute Genome Sequencing Center for Infectious Disease"/>
            <person name="Wu L."/>
            <person name="Ma J."/>
        </authorList>
    </citation>
    <scope>NUCLEOTIDE SEQUENCE [LARGE SCALE GENOMIC DNA]</scope>
    <source>
        <strain evidence="14">FCH27</strain>
    </source>
</reference>
<keyword evidence="9" id="KW-0411">Iron-sulfur</keyword>
<accession>A0ABW2NEA4</accession>
<evidence type="ECO:0000256" key="1">
    <source>
        <dbReference type="ARBA" id="ARBA00001974"/>
    </source>
</evidence>
<organism evidence="13 14">
    <name type="scientific">Nocardioides astragali</name>
    <dbReference type="NCBI Taxonomy" id="1776736"/>
    <lineage>
        <taxon>Bacteria</taxon>
        <taxon>Bacillati</taxon>
        <taxon>Actinomycetota</taxon>
        <taxon>Actinomycetes</taxon>
        <taxon>Propionibacteriales</taxon>
        <taxon>Nocardioidaceae</taxon>
        <taxon>Nocardioides</taxon>
    </lineage>
</organism>
<evidence type="ECO:0000313" key="13">
    <source>
        <dbReference type="EMBL" id="MFC7363261.1"/>
    </source>
</evidence>
<feature type="domain" description="4Fe-4S ferredoxin-type" evidence="11">
    <location>
        <begin position="524"/>
        <end position="553"/>
    </location>
</feature>
<gene>
    <name evidence="13" type="ORF">ACFQO6_23520</name>
</gene>
<evidence type="ECO:0000256" key="10">
    <source>
        <dbReference type="ARBA" id="ARBA00038897"/>
    </source>
</evidence>
<dbReference type="Gene3D" id="3.30.70.2740">
    <property type="match status" value="1"/>
</dbReference>
<dbReference type="Pfam" id="PF01565">
    <property type="entry name" value="FAD_binding_4"/>
    <property type="match status" value="1"/>
</dbReference>
<evidence type="ECO:0000259" key="11">
    <source>
        <dbReference type="PROSITE" id="PS51379"/>
    </source>
</evidence>
<proteinExistence type="inferred from homology"/>
<keyword evidence="8" id="KW-0408">Iron</keyword>
<dbReference type="InterPro" id="IPR006094">
    <property type="entry name" value="Oxid_FAD_bind_N"/>
</dbReference>
<evidence type="ECO:0000256" key="5">
    <source>
        <dbReference type="ARBA" id="ARBA00022827"/>
    </source>
</evidence>
<keyword evidence="4" id="KW-0479">Metal-binding</keyword>
<dbReference type="EC" id="1.1.2.4" evidence="10"/>
<protein>
    <recommendedName>
        <fullName evidence="10">D-lactate dehydrogenase (cytochrome)</fullName>
        <ecNumber evidence="10">1.1.2.4</ecNumber>
    </recommendedName>
</protein>
<sequence>MSVSARLTDLGVEPTSVRSRAIDLAANAADASHYLLTPSAYVVAQDEAAVSRVMWACSQAGLTMTFRSGGTSLSGQAGTAGVLVDVRRAFRRIEVLDEGGRVRVGPGTTVRAVNTALAPYGRKLGPDPASEAACTIGGVVANNSSGMSCGIAANAYNTLESIRLVLPSGTVVDTGAGDADARLAHDEPALHTGLRELRDRVRENPVMRSDIERLFSLKNTMGYGVNSLIDHHAPSEILAHLVVGSEGTLGFVSSATFRTVAAKPYAATTLLVLPELVSATGLLPELVASEAAAIELLDTRSLQVAARDLRAGPALTELELHTQAALLVEYQAESEQELHELVAGASPLLRDAGPTSDPVTRADLWHIRKGLYASVAGARRSGTTALLEDVAVPMGALTDACTRLDDLFVKHGYDVADTVVFGHAKDGNLHFMITEDLGSAEGVARYAGFTEDMVDAVLDLGGTLKAEHGTGRVMAPFVERQYGPALTTVMRDLKRLCDPQSVLNPGVVLTEDPQAHLRNLKTVHTVETEVDRCVECGFCEPVCPSKDLTLTPRQRIVARRAEQALRTTGAHEQADELAADYDYEGLQTCAADGMCQTMCPVGIDTGSLVRRLRSQQQGRMAQAGGRSAARHWAGATAVSSRALTAAHKMPGVAASLSTLGRRVVGDERVPRWTPDLPRGGNARRALVSPAAEVVFVPSCTGTMFGGDGSASDAFRQLCERAGVPITVPEDIASLCCGMPWSSKGLAEGASAMAEKVQSVLDRTAAGRSITVVSDAASCSEGFAKSLDDSPYLVEDAVAFAARVLLPRLSPERVAGRLALHPTCSSTRSGTDEALRALAAAVADEVFVPPSWGCCGFAGDRGLLHPELTASATSAQAAEVRTFDADVHVSCNRTCEIGMTRAVGSTYHHVLILLEQATR</sequence>
<dbReference type="InterPro" id="IPR016169">
    <property type="entry name" value="FAD-bd_PCMH_sub2"/>
</dbReference>
<evidence type="ECO:0000256" key="3">
    <source>
        <dbReference type="ARBA" id="ARBA00022630"/>
    </source>
</evidence>
<evidence type="ECO:0000313" key="14">
    <source>
        <dbReference type="Proteomes" id="UP001596524"/>
    </source>
</evidence>
<dbReference type="RefSeq" id="WP_255889392.1">
    <property type="nucleotide sequence ID" value="NZ_JAFMZM010000002.1"/>
</dbReference>
<evidence type="ECO:0000256" key="6">
    <source>
        <dbReference type="ARBA" id="ARBA00022946"/>
    </source>
</evidence>
<evidence type="ECO:0000256" key="7">
    <source>
        <dbReference type="ARBA" id="ARBA00023002"/>
    </source>
</evidence>
<dbReference type="InterPro" id="IPR004113">
    <property type="entry name" value="FAD-bd_oxidored_4_C"/>
</dbReference>
<dbReference type="SUPFAM" id="SSF55103">
    <property type="entry name" value="FAD-linked oxidases, C-terminal domain"/>
    <property type="match status" value="1"/>
</dbReference>
<evidence type="ECO:0000259" key="12">
    <source>
        <dbReference type="PROSITE" id="PS51387"/>
    </source>
</evidence>
<dbReference type="InterPro" id="IPR004017">
    <property type="entry name" value="Cys_rich_dom"/>
</dbReference>
<dbReference type="Proteomes" id="UP001596524">
    <property type="component" value="Unassembled WGS sequence"/>
</dbReference>
<dbReference type="InterPro" id="IPR016166">
    <property type="entry name" value="FAD-bd_PCMH"/>
</dbReference>
<keyword evidence="7" id="KW-0560">Oxidoreductase</keyword>
<dbReference type="EMBL" id="JBHTCH010000030">
    <property type="protein sequence ID" value="MFC7363261.1"/>
    <property type="molecule type" value="Genomic_DNA"/>
</dbReference>
<dbReference type="PROSITE" id="PS00198">
    <property type="entry name" value="4FE4S_FER_1"/>
    <property type="match status" value="1"/>
</dbReference>
<dbReference type="InterPro" id="IPR017900">
    <property type="entry name" value="4Fe4S_Fe_S_CS"/>
</dbReference>
<dbReference type="SUPFAM" id="SSF56176">
    <property type="entry name" value="FAD-binding/transporter-associated domain-like"/>
    <property type="match status" value="1"/>
</dbReference>
<evidence type="ECO:0000256" key="2">
    <source>
        <dbReference type="ARBA" id="ARBA00008000"/>
    </source>
</evidence>
<comment type="similarity">
    <text evidence="2">Belongs to the FAD-binding oxidoreductase/transferase type 4 family.</text>
</comment>
<dbReference type="InterPro" id="IPR036318">
    <property type="entry name" value="FAD-bd_PCMH-like_sf"/>
</dbReference>
<dbReference type="PANTHER" id="PTHR11748">
    <property type="entry name" value="D-LACTATE DEHYDROGENASE"/>
    <property type="match status" value="1"/>
</dbReference>
<evidence type="ECO:0000256" key="4">
    <source>
        <dbReference type="ARBA" id="ARBA00022723"/>
    </source>
</evidence>
<keyword evidence="6" id="KW-0809">Transit peptide</keyword>
<keyword evidence="14" id="KW-1185">Reference proteome</keyword>
<dbReference type="Gene3D" id="1.10.1060.10">
    <property type="entry name" value="Alpha-helical ferredoxin"/>
    <property type="match status" value="1"/>
</dbReference>
<dbReference type="Gene3D" id="3.30.465.10">
    <property type="match status" value="1"/>
</dbReference>
<keyword evidence="5" id="KW-0274">FAD</keyword>
<dbReference type="PROSITE" id="PS51379">
    <property type="entry name" value="4FE4S_FER_2"/>
    <property type="match status" value="1"/>
</dbReference>
<dbReference type="Pfam" id="PF13183">
    <property type="entry name" value="Fer4_8"/>
    <property type="match status" value="1"/>
</dbReference>
<dbReference type="Pfam" id="PF02754">
    <property type="entry name" value="CCG"/>
    <property type="match status" value="1"/>
</dbReference>
<comment type="caution">
    <text evidence="13">The sequence shown here is derived from an EMBL/GenBank/DDBJ whole genome shotgun (WGS) entry which is preliminary data.</text>
</comment>
<name>A0ABW2NEA4_9ACTN</name>
<dbReference type="PANTHER" id="PTHR11748:SF111">
    <property type="entry name" value="D-LACTATE DEHYDROGENASE, MITOCHONDRIAL-RELATED"/>
    <property type="match status" value="1"/>
</dbReference>
<evidence type="ECO:0000256" key="9">
    <source>
        <dbReference type="ARBA" id="ARBA00023014"/>
    </source>
</evidence>
<dbReference type="InterPro" id="IPR016164">
    <property type="entry name" value="FAD-linked_Oxase-like_C"/>
</dbReference>
<feature type="domain" description="FAD-binding PCMH-type" evidence="12">
    <location>
        <begin position="34"/>
        <end position="262"/>
    </location>
</feature>
<dbReference type="Pfam" id="PF02913">
    <property type="entry name" value="FAD-oxidase_C"/>
    <property type="match status" value="1"/>
</dbReference>
<comment type="cofactor">
    <cofactor evidence="1">
        <name>FAD</name>
        <dbReference type="ChEBI" id="CHEBI:57692"/>
    </cofactor>
</comment>
<dbReference type="InterPro" id="IPR017896">
    <property type="entry name" value="4Fe4S_Fe-S-bd"/>
</dbReference>